<proteinExistence type="predicted"/>
<name>A0A7G6YHC8_9MICO</name>
<geneLocation type="plasmid" evidence="1 2">
    <name>unnamed1</name>
</geneLocation>
<evidence type="ECO:0000313" key="1">
    <source>
        <dbReference type="EMBL" id="QNE37893.1"/>
    </source>
</evidence>
<organism evidence="1 2">
    <name type="scientific">Leifsonia shinshuensis</name>
    <dbReference type="NCBI Taxonomy" id="150026"/>
    <lineage>
        <taxon>Bacteria</taxon>
        <taxon>Bacillati</taxon>
        <taxon>Actinomycetota</taxon>
        <taxon>Actinomycetes</taxon>
        <taxon>Micrococcales</taxon>
        <taxon>Microbacteriaceae</taxon>
        <taxon>Leifsonia</taxon>
    </lineage>
</organism>
<dbReference type="EMBL" id="CP043642">
    <property type="protein sequence ID" value="QNE37893.1"/>
    <property type="molecule type" value="Genomic_DNA"/>
</dbReference>
<dbReference type="Proteomes" id="UP000515511">
    <property type="component" value="Plasmid unnamed1"/>
</dbReference>
<accession>A0A7G6YHC8</accession>
<protein>
    <submittedName>
        <fullName evidence="1">Uncharacterized protein</fullName>
    </submittedName>
</protein>
<dbReference type="RefSeq" id="WP_185279165.1">
    <property type="nucleotide sequence ID" value="NZ_CP043642.1"/>
</dbReference>
<gene>
    <name evidence="1" type="ORF">F1C12_21655</name>
</gene>
<sequence length="82" mass="8628">MTTVVTSFRPNSNTEQARRIGERETNLAGLILRGWTLLTTTAVDANGAITIVDTLIRPSALTRKVGEPSPAVAASGLHLVAS</sequence>
<dbReference type="KEGG" id="lse:F1C12_21655"/>
<dbReference type="AlphaFoldDB" id="A0A7G6YHC8"/>
<reference evidence="2" key="1">
    <citation type="submission" date="2019-09" db="EMBL/GenBank/DDBJ databases">
        <title>Antimicrobial potential of Antarctic Bacteria.</title>
        <authorList>
            <person name="Benaud N."/>
            <person name="Edwards R.J."/>
            <person name="Ferrari B.C."/>
        </authorList>
    </citation>
    <scope>NUCLEOTIDE SEQUENCE [LARGE SCALE GENOMIC DNA]</scope>
    <source>
        <strain evidence="2">INR9</strain>
        <plasmid evidence="2">unnamed1</plasmid>
    </source>
</reference>
<keyword evidence="1" id="KW-0614">Plasmid</keyword>
<evidence type="ECO:0000313" key="2">
    <source>
        <dbReference type="Proteomes" id="UP000515511"/>
    </source>
</evidence>